<feature type="compositionally biased region" description="Basic and acidic residues" evidence="1">
    <location>
        <begin position="70"/>
        <end position="79"/>
    </location>
</feature>
<name>W9RSI8_9ROSA</name>
<evidence type="ECO:0000313" key="4">
    <source>
        <dbReference type="Proteomes" id="UP000030645"/>
    </source>
</evidence>
<sequence>MVQWSKIIGSVTNAAWTTFMEGGLRRMAGHGDSVKKKRRGETLAALCQLCSGRTTTRRRRDNEGGCGRRRGAEEQGRGLEDDEQLGGGGVFFFFFLLFFLISNGKRRNGKMEDRKEALVG</sequence>
<keyword evidence="2" id="KW-0812">Transmembrane</keyword>
<dbReference type="AlphaFoldDB" id="W9RSI8"/>
<protein>
    <submittedName>
        <fullName evidence="3">Uncharacterized protein</fullName>
    </submittedName>
</protein>
<keyword evidence="2" id="KW-1133">Transmembrane helix</keyword>
<evidence type="ECO:0000313" key="3">
    <source>
        <dbReference type="EMBL" id="EXB94324.1"/>
    </source>
</evidence>
<gene>
    <name evidence="3" type="ORF">L484_002685</name>
</gene>
<feature type="region of interest" description="Disordered" evidence="1">
    <location>
        <begin position="55"/>
        <end position="84"/>
    </location>
</feature>
<keyword evidence="4" id="KW-1185">Reference proteome</keyword>
<feature type="transmembrane region" description="Helical" evidence="2">
    <location>
        <begin position="84"/>
        <end position="101"/>
    </location>
</feature>
<keyword evidence="2" id="KW-0472">Membrane</keyword>
<dbReference type="Proteomes" id="UP000030645">
    <property type="component" value="Unassembled WGS sequence"/>
</dbReference>
<reference evidence="4" key="1">
    <citation type="submission" date="2013-01" db="EMBL/GenBank/DDBJ databases">
        <title>Draft Genome Sequence of a Mulberry Tree, Morus notabilis C.K. Schneid.</title>
        <authorList>
            <person name="He N."/>
            <person name="Zhao S."/>
        </authorList>
    </citation>
    <scope>NUCLEOTIDE SEQUENCE</scope>
</reference>
<organism evidence="3 4">
    <name type="scientific">Morus notabilis</name>
    <dbReference type="NCBI Taxonomy" id="981085"/>
    <lineage>
        <taxon>Eukaryota</taxon>
        <taxon>Viridiplantae</taxon>
        <taxon>Streptophyta</taxon>
        <taxon>Embryophyta</taxon>
        <taxon>Tracheophyta</taxon>
        <taxon>Spermatophyta</taxon>
        <taxon>Magnoliopsida</taxon>
        <taxon>eudicotyledons</taxon>
        <taxon>Gunneridae</taxon>
        <taxon>Pentapetalae</taxon>
        <taxon>rosids</taxon>
        <taxon>fabids</taxon>
        <taxon>Rosales</taxon>
        <taxon>Moraceae</taxon>
        <taxon>Moreae</taxon>
        <taxon>Morus</taxon>
    </lineage>
</organism>
<evidence type="ECO:0000256" key="1">
    <source>
        <dbReference type="SAM" id="MobiDB-lite"/>
    </source>
</evidence>
<proteinExistence type="predicted"/>
<accession>W9RSI8</accession>
<evidence type="ECO:0000256" key="2">
    <source>
        <dbReference type="SAM" id="Phobius"/>
    </source>
</evidence>
<dbReference type="EMBL" id="KE345144">
    <property type="protein sequence ID" value="EXB94324.1"/>
    <property type="molecule type" value="Genomic_DNA"/>
</dbReference>